<keyword evidence="10" id="KW-0234">DNA repair</keyword>
<dbReference type="InterPro" id="IPR027450">
    <property type="entry name" value="AlkB-like"/>
</dbReference>
<evidence type="ECO:0000256" key="8">
    <source>
        <dbReference type="ARBA" id="ARBA00023002"/>
    </source>
</evidence>
<dbReference type="PROSITE" id="PS51471">
    <property type="entry name" value="FE2OG_OXY"/>
    <property type="match status" value="1"/>
</dbReference>
<evidence type="ECO:0000256" key="12">
    <source>
        <dbReference type="ARBA" id="ARBA00052047"/>
    </source>
</evidence>
<dbReference type="InterPro" id="IPR004574">
    <property type="entry name" value="Alkb"/>
</dbReference>
<evidence type="ECO:0000256" key="9">
    <source>
        <dbReference type="ARBA" id="ARBA00023004"/>
    </source>
</evidence>
<evidence type="ECO:0000313" key="17">
    <source>
        <dbReference type="EMBL" id="CAL4936697.1"/>
    </source>
</evidence>
<keyword evidence="8" id="KW-0560">Oxidoreductase</keyword>
<evidence type="ECO:0000256" key="7">
    <source>
        <dbReference type="ARBA" id="ARBA00022964"/>
    </source>
</evidence>
<dbReference type="Gene3D" id="2.60.120.590">
    <property type="entry name" value="Alpha-ketoglutarate-dependent dioxygenase AlkB-like"/>
    <property type="match status" value="1"/>
</dbReference>
<evidence type="ECO:0000256" key="11">
    <source>
        <dbReference type="ARBA" id="ARBA00023242"/>
    </source>
</evidence>
<evidence type="ECO:0000256" key="2">
    <source>
        <dbReference type="ARBA" id="ARBA00004496"/>
    </source>
</evidence>
<keyword evidence="9 14" id="KW-0408">Iron</keyword>
<feature type="compositionally biased region" description="Low complexity" evidence="15">
    <location>
        <begin position="41"/>
        <end position="53"/>
    </location>
</feature>
<feature type="compositionally biased region" description="Polar residues" evidence="15">
    <location>
        <begin position="66"/>
        <end position="77"/>
    </location>
</feature>
<evidence type="ECO:0000256" key="6">
    <source>
        <dbReference type="ARBA" id="ARBA00022763"/>
    </source>
</evidence>
<feature type="binding site" evidence="14">
    <location>
        <position position="258"/>
    </location>
    <ligand>
        <name>Fe cation</name>
        <dbReference type="ChEBI" id="CHEBI:24875"/>
        <note>catalytic</note>
    </ligand>
</feature>
<comment type="cofactor">
    <cofactor evidence="14">
        <name>Fe(2+)</name>
        <dbReference type="ChEBI" id="CHEBI:29033"/>
    </cofactor>
    <text evidence="14">Binds 1 Fe(2+) ion per subunit.</text>
</comment>
<dbReference type="Proteomes" id="UP001497457">
    <property type="component" value="Chromosome 15b"/>
</dbReference>
<feature type="binding site" evidence="14">
    <location>
        <position position="256"/>
    </location>
    <ligand>
        <name>Fe cation</name>
        <dbReference type="ChEBI" id="CHEBI:24875"/>
        <note>catalytic</note>
    </ligand>
</feature>
<feature type="region of interest" description="Disordered" evidence="15">
    <location>
        <begin position="1"/>
        <end position="77"/>
    </location>
</feature>
<dbReference type="EC" id="1.14.11.51" evidence="13"/>
<evidence type="ECO:0000256" key="10">
    <source>
        <dbReference type="ARBA" id="ARBA00023204"/>
    </source>
</evidence>
<dbReference type="AlphaFoldDB" id="A0ABC8Y1S7"/>
<gene>
    <name evidence="17" type="ORF">URODEC1_LOCUS30084</name>
</gene>
<keyword evidence="18" id="KW-1185">Reference proteome</keyword>
<dbReference type="GO" id="GO:0046872">
    <property type="term" value="F:metal ion binding"/>
    <property type="evidence" value="ECO:0007669"/>
    <property type="project" value="UniProtKB-KW"/>
</dbReference>
<dbReference type="EMBL" id="OZ075125">
    <property type="protein sequence ID" value="CAL4936697.1"/>
    <property type="molecule type" value="Genomic_DNA"/>
</dbReference>
<evidence type="ECO:0000259" key="16">
    <source>
        <dbReference type="PROSITE" id="PS51471"/>
    </source>
</evidence>
<evidence type="ECO:0000256" key="13">
    <source>
        <dbReference type="ARBA" id="ARBA00066586"/>
    </source>
</evidence>
<accession>A0ABC8Y1S7</accession>
<dbReference type="GO" id="GO:0005634">
    <property type="term" value="C:nucleus"/>
    <property type="evidence" value="ECO:0007669"/>
    <property type="project" value="UniProtKB-SubCell"/>
</dbReference>
<keyword evidence="4" id="KW-0963">Cytoplasm</keyword>
<proteinExistence type="inferred from homology"/>
<dbReference type="GO" id="GO:0141131">
    <property type="term" value="F:DNA N6-methyladenine demethylase activity"/>
    <property type="evidence" value="ECO:0007669"/>
    <property type="project" value="UniProtKB-EC"/>
</dbReference>
<dbReference type="Pfam" id="PF13532">
    <property type="entry name" value="2OG-FeII_Oxy_2"/>
    <property type="match status" value="1"/>
</dbReference>
<sequence>MAGGGEKTPASAAQTRKARSLHGSVYGRSSERLNQGACTFSPSVSSSKDSQQQLVTPVQPPKSADSRSSPCSSESLGSDSGGAPFDICMSANKCPIVKLNPSLLEINRDKRRERELSKDVAQLQHLRPGMVLLKRFIKPNDQVKIVKVCRQLGVGYGGFYSPGYRDGAKLRLRMMCLGKNWDPDSCSYSDTRPFDGAQPPTIPEEFKKYVQDAIQASHEFLKQRIGAAKAMEELPLMSPDICLVNFYNSSGRLGLHQDKDESKSSLDKGLPVVSFSLGETTEFLYGDVRDEEKVSKVELESGDVLIFGGKSRLIFHGVCNMKPKTAPKWLTDETNLRPGRLNLTFRQY</sequence>
<dbReference type="PANTHER" id="PTHR16557:SF2">
    <property type="entry name" value="NUCLEIC ACID DIOXYGENASE ALKBH1"/>
    <property type="match status" value="1"/>
</dbReference>
<comment type="catalytic activity">
    <reaction evidence="12">
        <text>an N(6)-methyl-2'-deoxyadenosine in DNA + 2-oxoglutarate + O2 = a 2'-deoxyadenosine in DNA + formaldehyde + succinate + CO2</text>
        <dbReference type="Rhea" id="RHEA:49524"/>
        <dbReference type="Rhea" id="RHEA-COMP:12418"/>
        <dbReference type="Rhea" id="RHEA-COMP:12419"/>
        <dbReference type="ChEBI" id="CHEBI:15379"/>
        <dbReference type="ChEBI" id="CHEBI:16526"/>
        <dbReference type="ChEBI" id="CHEBI:16810"/>
        <dbReference type="ChEBI" id="CHEBI:16842"/>
        <dbReference type="ChEBI" id="CHEBI:30031"/>
        <dbReference type="ChEBI" id="CHEBI:90615"/>
        <dbReference type="ChEBI" id="CHEBI:90616"/>
        <dbReference type="EC" id="1.14.11.51"/>
    </reaction>
    <physiologicalReaction direction="left-to-right" evidence="12">
        <dbReference type="Rhea" id="RHEA:49525"/>
    </physiologicalReaction>
</comment>
<feature type="domain" description="Fe2OG dioxygenase" evidence="16">
    <location>
        <begin position="238"/>
        <end position="348"/>
    </location>
</feature>
<evidence type="ECO:0000256" key="1">
    <source>
        <dbReference type="ARBA" id="ARBA00004123"/>
    </source>
</evidence>
<evidence type="ECO:0000256" key="15">
    <source>
        <dbReference type="SAM" id="MobiDB-lite"/>
    </source>
</evidence>
<evidence type="ECO:0000256" key="5">
    <source>
        <dbReference type="ARBA" id="ARBA00022723"/>
    </source>
</evidence>
<dbReference type="InterPro" id="IPR005123">
    <property type="entry name" value="Oxoglu/Fe-dep_dioxygenase_dom"/>
</dbReference>
<evidence type="ECO:0000256" key="4">
    <source>
        <dbReference type="ARBA" id="ARBA00022490"/>
    </source>
</evidence>
<organism evidence="17 18">
    <name type="scientific">Urochloa decumbens</name>
    <dbReference type="NCBI Taxonomy" id="240449"/>
    <lineage>
        <taxon>Eukaryota</taxon>
        <taxon>Viridiplantae</taxon>
        <taxon>Streptophyta</taxon>
        <taxon>Embryophyta</taxon>
        <taxon>Tracheophyta</taxon>
        <taxon>Spermatophyta</taxon>
        <taxon>Magnoliopsida</taxon>
        <taxon>Liliopsida</taxon>
        <taxon>Poales</taxon>
        <taxon>Poaceae</taxon>
        <taxon>PACMAD clade</taxon>
        <taxon>Panicoideae</taxon>
        <taxon>Panicodae</taxon>
        <taxon>Paniceae</taxon>
        <taxon>Melinidinae</taxon>
        <taxon>Urochloa</taxon>
    </lineage>
</organism>
<keyword evidence="7" id="KW-0223">Dioxygenase</keyword>
<reference evidence="17 18" key="2">
    <citation type="submission" date="2024-10" db="EMBL/GenBank/DDBJ databases">
        <authorList>
            <person name="Ryan C."/>
        </authorList>
    </citation>
    <scope>NUCLEOTIDE SEQUENCE [LARGE SCALE GENOMIC DNA]</scope>
</reference>
<dbReference type="GO" id="GO:0006281">
    <property type="term" value="P:DNA repair"/>
    <property type="evidence" value="ECO:0007669"/>
    <property type="project" value="UniProtKB-KW"/>
</dbReference>
<reference evidence="18" key="1">
    <citation type="submission" date="2024-06" db="EMBL/GenBank/DDBJ databases">
        <authorList>
            <person name="Ryan C."/>
        </authorList>
    </citation>
    <scope>NUCLEOTIDE SEQUENCE [LARGE SCALE GENOMIC DNA]</scope>
</reference>
<protein>
    <recommendedName>
        <fullName evidence="13">DNA N(6)-methyladenine demethylase</fullName>
        <ecNumber evidence="13">1.14.11.51</ecNumber>
    </recommendedName>
</protein>
<dbReference type="SUPFAM" id="SSF51197">
    <property type="entry name" value="Clavaminate synthase-like"/>
    <property type="match status" value="1"/>
</dbReference>
<keyword evidence="5 14" id="KW-0479">Metal-binding</keyword>
<dbReference type="PANTHER" id="PTHR16557">
    <property type="entry name" value="ALKYLATED DNA REPAIR PROTEIN ALKB-RELATED"/>
    <property type="match status" value="1"/>
</dbReference>
<dbReference type="FunFam" id="2.60.120.590:FF:000013">
    <property type="entry name" value="2-oxoglutarate-dependent dioxygenase family protein"/>
    <property type="match status" value="1"/>
</dbReference>
<dbReference type="GO" id="GO:0005737">
    <property type="term" value="C:cytoplasm"/>
    <property type="evidence" value="ECO:0007669"/>
    <property type="project" value="UniProtKB-SubCell"/>
</dbReference>
<feature type="binding site" evidence="14">
    <location>
        <position position="316"/>
    </location>
    <ligand>
        <name>Fe cation</name>
        <dbReference type="ChEBI" id="CHEBI:24875"/>
        <note>catalytic</note>
    </ligand>
</feature>
<evidence type="ECO:0000256" key="3">
    <source>
        <dbReference type="ARBA" id="ARBA00007879"/>
    </source>
</evidence>
<evidence type="ECO:0000313" key="18">
    <source>
        <dbReference type="Proteomes" id="UP001497457"/>
    </source>
</evidence>
<keyword evidence="6" id="KW-0227">DNA damage</keyword>
<evidence type="ECO:0000256" key="14">
    <source>
        <dbReference type="PIRSR" id="PIRSR604574-2"/>
    </source>
</evidence>
<dbReference type="InterPro" id="IPR037151">
    <property type="entry name" value="AlkB-like_sf"/>
</dbReference>
<name>A0ABC8Y1S7_9POAL</name>
<comment type="similarity">
    <text evidence="3">Belongs to the alkB family.</text>
</comment>
<keyword evidence="11" id="KW-0539">Nucleus</keyword>
<comment type="subcellular location">
    <subcellularLocation>
        <location evidence="2">Cytoplasm</location>
    </subcellularLocation>
    <subcellularLocation>
        <location evidence="1">Nucleus</location>
    </subcellularLocation>
</comment>